<keyword evidence="6 8" id="KW-0472">Membrane</keyword>
<dbReference type="GO" id="GO:0009279">
    <property type="term" value="C:cell outer membrane"/>
    <property type="evidence" value="ECO:0007669"/>
    <property type="project" value="UniProtKB-SubCell"/>
</dbReference>
<name>F3PTE5_9BACE</name>
<dbReference type="InterPro" id="IPR008969">
    <property type="entry name" value="CarboxyPept-like_regulatory"/>
</dbReference>
<evidence type="ECO:0000256" key="7">
    <source>
        <dbReference type="ARBA" id="ARBA00023237"/>
    </source>
</evidence>
<dbReference type="RefSeq" id="WP_009125278.1">
    <property type="nucleotide sequence ID" value="NZ_GL882633.1"/>
</dbReference>
<comment type="caution">
    <text evidence="14">The sequence shown here is derived from an EMBL/GenBank/DDBJ whole genome shotgun (WGS) entry which is preliminary data.</text>
</comment>
<dbReference type="Gene3D" id="2.60.40.1120">
    <property type="entry name" value="Carboxypeptidase-like, regulatory domain"/>
    <property type="match status" value="1"/>
</dbReference>
<dbReference type="FunFam" id="2.60.40.1120:FF:000003">
    <property type="entry name" value="Outer membrane protein Omp121"/>
    <property type="match status" value="1"/>
</dbReference>
<dbReference type="SUPFAM" id="SSF56935">
    <property type="entry name" value="Porins"/>
    <property type="match status" value="1"/>
</dbReference>
<reference evidence="14 15" key="1">
    <citation type="submission" date="2011-02" db="EMBL/GenBank/DDBJ databases">
        <authorList>
            <person name="Weinstock G."/>
            <person name="Sodergren E."/>
            <person name="Clifton S."/>
            <person name="Fulton L."/>
            <person name="Fulton B."/>
            <person name="Courtney L."/>
            <person name="Fronick C."/>
            <person name="Harrison M."/>
            <person name="Strong C."/>
            <person name="Farmer C."/>
            <person name="Delahaunty K."/>
            <person name="Markovic C."/>
            <person name="Hall O."/>
            <person name="Minx P."/>
            <person name="Tomlinson C."/>
            <person name="Mitreva M."/>
            <person name="Hou S."/>
            <person name="Chen J."/>
            <person name="Wollam A."/>
            <person name="Pepin K.H."/>
            <person name="Johnson M."/>
            <person name="Bhonagiri V."/>
            <person name="Zhang X."/>
            <person name="Suruliraj S."/>
            <person name="Warren W."/>
            <person name="Chinwalla A."/>
            <person name="Mardis E.R."/>
            <person name="Wilson R.K."/>
        </authorList>
    </citation>
    <scope>NUCLEOTIDE SEQUENCE [LARGE SCALE GENOMIC DNA]</scope>
    <source>
        <strain evidence="14 15">YIT 12057</strain>
    </source>
</reference>
<dbReference type="GeneID" id="86049604"/>
<evidence type="ECO:0000259" key="12">
    <source>
        <dbReference type="Pfam" id="PF00593"/>
    </source>
</evidence>
<dbReference type="Pfam" id="PF13715">
    <property type="entry name" value="CarbopepD_reg_2"/>
    <property type="match status" value="1"/>
</dbReference>
<evidence type="ECO:0000256" key="1">
    <source>
        <dbReference type="ARBA" id="ARBA00004571"/>
    </source>
</evidence>
<dbReference type="NCBIfam" id="TIGR04057">
    <property type="entry name" value="SusC_RagA_signa"/>
    <property type="match status" value="1"/>
</dbReference>
<feature type="domain" description="TonB-dependent receptor-like beta-barrel" evidence="12">
    <location>
        <begin position="422"/>
        <end position="831"/>
    </location>
</feature>
<comment type="similarity">
    <text evidence="8 9">Belongs to the TonB-dependent receptor family.</text>
</comment>
<keyword evidence="11" id="KW-0732">Signal</keyword>
<comment type="subcellular location">
    <subcellularLocation>
        <location evidence="1 8">Cell outer membrane</location>
        <topology evidence="1 8">Multi-pass membrane protein</topology>
    </subcellularLocation>
</comment>
<keyword evidence="5 9" id="KW-0798">TonB box</keyword>
<dbReference type="HOGENOM" id="CLU_004317_0_1_10"/>
<dbReference type="InterPro" id="IPR023997">
    <property type="entry name" value="TonB-dep_OMP_SusC/RagA_CS"/>
</dbReference>
<dbReference type="InterPro" id="IPR012910">
    <property type="entry name" value="Plug_dom"/>
</dbReference>
<dbReference type="InterPro" id="IPR039426">
    <property type="entry name" value="TonB-dep_rcpt-like"/>
</dbReference>
<dbReference type="Gene3D" id="2.170.130.10">
    <property type="entry name" value="TonB-dependent receptor, plug domain"/>
    <property type="match status" value="1"/>
</dbReference>
<dbReference type="Pfam" id="PF00593">
    <property type="entry name" value="TonB_dep_Rec_b-barrel"/>
    <property type="match status" value="1"/>
</dbReference>
<evidence type="ECO:0000259" key="13">
    <source>
        <dbReference type="Pfam" id="PF07715"/>
    </source>
</evidence>
<protein>
    <submittedName>
        <fullName evidence="14">TonB-dependent receptor</fullName>
    </submittedName>
</protein>
<proteinExistence type="inferred from homology"/>
<keyword evidence="15" id="KW-1185">Reference proteome</keyword>
<dbReference type="NCBIfam" id="TIGR04056">
    <property type="entry name" value="OMP_RagA_SusC"/>
    <property type="match status" value="1"/>
</dbReference>
<evidence type="ECO:0000256" key="3">
    <source>
        <dbReference type="ARBA" id="ARBA00022452"/>
    </source>
</evidence>
<dbReference type="STRING" id="763034.HMPREF9446_02013"/>
<evidence type="ECO:0000313" key="14">
    <source>
        <dbReference type="EMBL" id="EGF56870.1"/>
    </source>
</evidence>
<feature type="chain" id="PRO_5003300047" evidence="11">
    <location>
        <begin position="30"/>
        <end position="1086"/>
    </location>
</feature>
<feature type="signal peptide" evidence="11">
    <location>
        <begin position="1"/>
        <end position="29"/>
    </location>
</feature>
<evidence type="ECO:0000256" key="8">
    <source>
        <dbReference type="PROSITE-ProRule" id="PRU01360"/>
    </source>
</evidence>
<evidence type="ECO:0000256" key="5">
    <source>
        <dbReference type="ARBA" id="ARBA00023077"/>
    </source>
</evidence>
<organism evidence="14 15">
    <name type="scientific">Bacteroides fluxus YIT 12057</name>
    <dbReference type="NCBI Taxonomy" id="763034"/>
    <lineage>
        <taxon>Bacteria</taxon>
        <taxon>Pseudomonadati</taxon>
        <taxon>Bacteroidota</taxon>
        <taxon>Bacteroidia</taxon>
        <taxon>Bacteroidales</taxon>
        <taxon>Bacteroidaceae</taxon>
        <taxon>Bacteroides</taxon>
    </lineage>
</organism>
<sequence length="1086" mass="119047">MQRMSNKMKSMRSALLLFLVAVISLSVSAQNVTVKGTVKDNTGETVIGASVVQKGNTSNGTITDIDGNYSLSVPANATLIFSYVGMMSQEIEVKGQNVINVTMTDDTQTLEEVVVIGYGTVQKKDLTGSVASVSAEQLQAVPVSSATEALTGKLAGVNITTTEGSPDADIKIRVRGGGSLSQDNSPLYIVDGFPVSSISDIAPSEIQSIDVLKDASSTAIYGARGANGVIIVTTKSGHEGKTQVDFNASYGFKKVTKLMKVLSPYDYAAYQYELGSTDYGNYQDLDIWKSVEGTDYQDEIFGRTGNQTQYNVNVSGGSKQLKFNVGYAHNDEKSIMLGSGFNKDNINAKINAELNQWISLDFNARLSYTTVDGMSGGADTNESNAATSIVANAARFRPIDPLTSDTDDEENNTSSQKTPLERLLATYKKKNTFNQNYNVGLNWKPFKNFTFRSEFGYGWKYEDTDEAWGADATQNSKLDPKGQPQVVLSRNVTKNWRNANTLTYDNKKLFNGRDKLNVLLGHEVSSSQKNTRENTSTGFPLSMTIDEILANMAAGNALANQTTIAAKENMLSFFGRLNYTMADKYLLTVTVRADGSSKFAKGNQWGVFPSAALAWRMSDEAFMNATSEWLSNLKLRLSYGTAGNNRISSGLMYTTFTMSDNTSKAPFFDETRYTMLEHGSNLSNPNLKWETTITRNFGVDFGFWNNRLSGSVDLYWNTTKDLLMRTEIPSNTGYGYQYQNFGKTSNKGIELSLNAVLLDAKKYSLNFNFNISYNKNRIDELNTDNPWQSSNWSGSTMSKYEDFRVEEGGSLGEIWGYKTNGFFTAYDAQNNPNGELVLNGTNWKLRDGIKDNSQTITGGSYYPGALKIQCDEEGNPVKQKLGNTIAPLTGGFGFDGSIGNFDFNVFCNYSIGNKLVNGSKLATAFYTGSAKGYNLNNDFALANRYTWIDPANGLNLGRPSTSTIEYYGGAEAVAARLNALNANASIYNPAGVTTMQLTDYAVENASFLRINNVTVGYTLPKQWCQKVFTQKIRVYVTGYNLLCITNYSGADPEVDTSSKRNAMTPGIDYAAYPKSRSFVGGINVTF</sequence>
<keyword evidence="3 8" id="KW-1134">Transmembrane beta strand</keyword>
<accession>F3PTE5</accession>
<evidence type="ECO:0000256" key="4">
    <source>
        <dbReference type="ARBA" id="ARBA00022692"/>
    </source>
</evidence>
<keyword evidence="2 8" id="KW-0813">Transport</keyword>
<dbReference type="Proteomes" id="UP000003416">
    <property type="component" value="Unassembled WGS sequence"/>
</dbReference>
<dbReference type="PROSITE" id="PS52016">
    <property type="entry name" value="TONB_DEPENDENT_REC_3"/>
    <property type="match status" value="1"/>
</dbReference>
<dbReference type="InterPro" id="IPR023996">
    <property type="entry name" value="TonB-dep_OMP_SusC/RagA"/>
</dbReference>
<keyword evidence="4 8" id="KW-0812">Transmembrane</keyword>
<evidence type="ECO:0000313" key="15">
    <source>
        <dbReference type="Proteomes" id="UP000003416"/>
    </source>
</evidence>
<keyword evidence="14" id="KW-0675">Receptor</keyword>
<evidence type="ECO:0000256" key="11">
    <source>
        <dbReference type="SAM" id="SignalP"/>
    </source>
</evidence>
<evidence type="ECO:0000256" key="2">
    <source>
        <dbReference type="ARBA" id="ARBA00022448"/>
    </source>
</evidence>
<dbReference type="SUPFAM" id="SSF49464">
    <property type="entry name" value="Carboxypeptidase regulatory domain-like"/>
    <property type="match status" value="1"/>
</dbReference>
<feature type="region of interest" description="Disordered" evidence="10">
    <location>
        <begin position="399"/>
        <end position="418"/>
    </location>
</feature>
<dbReference type="InterPro" id="IPR036942">
    <property type="entry name" value="Beta-barrel_TonB_sf"/>
</dbReference>
<gene>
    <name evidence="14" type="ORF">HMPREF9446_02013</name>
</gene>
<dbReference type="Pfam" id="PF07715">
    <property type="entry name" value="Plug"/>
    <property type="match status" value="1"/>
</dbReference>
<dbReference type="InterPro" id="IPR000531">
    <property type="entry name" value="Beta-barrel_TonB"/>
</dbReference>
<dbReference type="Gene3D" id="2.40.170.20">
    <property type="entry name" value="TonB-dependent receptor, beta-barrel domain"/>
    <property type="match status" value="1"/>
</dbReference>
<dbReference type="EMBL" id="AFBN01000036">
    <property type="protein sequence ID" value="EGF56870.1"/>
    <property type="molecule type" value="Genomic_DNA"/>
</dbReference>
<dbReference type="FunFam" id="2.170.130.10:FF:000008">
    <property type="entry name" value="SusC/RagA family TonB-linked outer membrane protein"/>
    <property type="match status" value="1"/>
</dbReference>
<feature type="domain" description="TonB-dependent receptor plug" evidence="13">
    <location>
        <begin position="123"/>
        <end position="229"/>
    </location>
</feature>
<dbReference type="AlphaFoldDB" id="F3PTE5"/>
<evidence type="ECO:0000256" key="9">
    <source>
        <dbReference type="RuleBase" id="RU003357"/>
    </source>
</evidence>
<evidence type="ECO:0000256" key="6">
    <source>
        <dbReference type="ARBA" id="ARBA00023136"/>
    </source>
</evidence>
<dbReference type="InterPro" id="IPR037066">
    <property type="entry name" value="Plug_dom_sf"/>
</dbReference>
<dbReference type="eggNOG" id="COG4771">
    <property type="taxonomic scope" value="Bacteria"/>
</dbReference>
<evidence type="ECO:0000256" key="10">
    <source>
        <dbReference type="SAM" id="MobiDB-lite"/>
    </source>
</evidence>
<keyword evidence="7 8" id="KW-0998">Cell outer membrane</keyword>